<name>A0A7W7VN11_9ACTN</name>
<feature type="compositionally biased region" description="Low complexity" evidence="1">
    <location>
        <begin position="129"/>
        <end position="161"/>
    </location>
</feature>
<feature type="region of interest" description="Disordered" evidence="1">
    <location>
        <begin position="54"/>
        <end position="163"/>
    </location>
</feature>
<proteinExistence type="predicted"/>
<evidence type="ECO:0000313" key="3">
    <source>
        <dbReference type="Proteomes" id="UP000552644"/>
    </source>
</evidence>
<dbReference type="RefSeq" id="WP_184715444.1">
    <property type="nucleotide sequence ID" value="NZ_JACHJP010000003.1"/>
</dbReference>
<evidence type="ECO:0000256" key="1">
    <source>
        <dbReference type="SAM" id="MobiDB-lite"/>
    </source>
</evidence>
<feature type="compositionally biased region" description="Polar residues" evidence="1">
    <location>
        <begin position="60"/>
        <end position="76"/>
    </location>
</feature>
<dbReference type="Proteomes" id="UP000552644">
    <property type="component" value="Unassembled WGS sequence"/>
</dbReference>
<evidence type="ECO:0000313" key="2">
    <source>
        <dbReference type="EMBL" id="MBB4916213.1"/>
    </source>
</evidence>
<gene>
    <name evidence="2" type="ORF">FHS44_003301</name>
</gene>
<organism evidence="2 3">
    <name type="scientific">Streptosporangium saharense</name>
    <dbReference type="NCBI Taxonomy" id="1706840"/>
    <lineage>
        <taxon>Bacteria</taxon>
        <taxon>Bacillati</taxon>
        <taxon>Actinomycetota</taxon>
        <taxon>Actinomycetes</taxon>
        <taxon>Streptosporangiales</taxon>
        <taxon>Streptosporangiaceae</taxon>
        <taxon>Streptosporangium</taxon>
    </lineage>
</organism>
<accession>A0A7W7VN11</accession>
<protein>
    <recommendedName>
        <fullName evidence="4">Secreted protein</fullName>
    </recommendedName>
</protein>
<keyword evidence="3" id="KW-1185">Reference proteome</keyword>
<sequence>MRQTVGFIVVWCSATVLAASITWFGVRDVLSSQVFDDVRVESLDSELSRIGAIALPSRPPTGTATVSGPPSASPQGRRTPGPYSSPYGRRSTSNPRASGQARDDAGGLVRPRRISGHSRTTEAPPKPTGTPTRTPTKAPAKAPTSAPEPEKAAPTTPSPTAQLAADNGAKTVSAKNGSVSFSITAGVCKVVSANPNPGFEAQVTQAEGWVRVDLVQGQHGSAVYCVGGESRTDVWEY</sequence>
<reference evidence="2 3" key="1">
    <citation type="submission" date="2020-08" db="EMBL/GenBank/DDBJ databases">
        <title>Genomic Encyclopedia of Type Strains, Phase III (KMG-III): the genomes of soil and plant-associated and newly described type strains.</title>
        <authorList>
            <person name="Whitman W."/>
        </authorList>
    </citation>
    <scope>NUCLEOTIDE SEQUENCE [LARGE SCALE GENOMIC DNA]</scope>
    <source>
        <strain evidence="2 3">CECT 8840</strain>
    </source>
</reference>
<comment type="caution">
    <text evidence="2">The sequence shown here is derived from an EMBL/GenBank/DDBJ whole genome shotgun (WGS) entry which is preliminary data.</text>
</comment>
<dbReference type="AlphaFoldDB" id="A0A7W7VN11"/>
<dbReference type="EMBL" id="JACHJP010000003">
    <property type="protein sequence ID" value="MBB4916213.1"/>
    <property type="molecule type" value="Genomic_DNA"/>
</dbReference>
<evidence type="ECO:0008006" key="4">
    <source>
        <dbReference type="Google" id="ProtNLM"/>
    </source>
</evidence>